<dbReference type="AlphaFoldDB" id="A0A182FZ32"/>
<reference evidence="1 2" key="1">
    <citation type="journal article" date="2017" name="G3 (Bethesda)">
        <title>The Physical Genome Mapping of Anopheles albimanus Corrected Scaffold Misassemblies and Identified Interarm Rearrangements in Genus Anopheles.</title>
        <authorList>
            <person name="Artemov G.N."/>
            <person name="Peery A.N."/>
            <person name="Jiang X."/>
            <person name="Tu Z."/>
            <person name="Stegniy V.N."/>
            <person name="Sharakhova M.V."/>
            <person name="Sharakhov I.V."/>
        </authorList>
    </citation>
    <scope>NUCLEOTIDE SEQUENCE [LARGE SCALE GENOMIC DNA]</scope>
    <source>
        <strain evidence="1 2">ALBI9_A</strain>
    </source>
</reference>
<organism evidence="1 2">
    <name type="scientific">Anopheles albimanus</name>
    <name type="common">New world malaria mosquito</name>
    <dbReference type="NCBI Taxonomy" id="7167"/>
    <lineage>
        <taxon>Eukaryota</taxon>
        <taxon>Metazoa</taxon>
        <taxon>Ecdysozoa</taxon>
        <taxon>Arthropoda</taxon>
        <taxon>Hexapoda</taxon>
        <taxon>Insecta</taxon>
        <taxon>Pterygota</taxon>
        <taxon>Neoptera</taxon>
        <taxon>Endopterygota</taxon>
        <taxon>Diptera</taxon>
        <taxon>Nematocera</taxon>
        <taxon>Culicoidea</taxon>
        <taxon>Culicidae</taxon>
        <taxon>Anophelinae</taxon>
        <taxon>Anopheles</taxon>
    </lineage>
</organism>
<reference evidence="1" key="2">
    <citation type="submission" date="2022-08" db="UniProtKB">
        <authorList>
            <consortium name="EnsemblMetazoa"/>
        </authorList>
    </citation>
    <scope>IDENTIFICATION</scope>
    <source>
        <strain evidence="1">STECLA/ALBI9_A</strain>
    </source>
</reference>
<protein>
    <submittedName>
        <fullName evidence="1">Uncharacterized protein</fullName>
    </submittedName>
</protein>
<evidence type="ECO:0000313" key="2">
    <source>
        <dbReference type="Proteomes" id="UP000069272"/>
    </source>
</evidence>
<sequence>MQNIPTDTPLAPKCYQNEQRIMCVCVSV</sequence>
<dbReference type="EnsemblMetazoa" id="AALB014855-RA">
    <property type="protein sequence ID" value="AALB014855-PA"/>
    <property type="gene ID" value="AALB014855"/>
</dbReference>
<keyword evidence="2" id="KW-1185">Reference proteome</keyword>
<evidence type="ECO:0000313" key="1">
    <source>
        <dbReference type="EnsemblMetazoa" id="AALB014855-PA"/>
    </source>
</evidence>
<name>A0A182FZ32_ANOAL</name>
<dbReference type="Proteomes" id="UP000069272">
    <property type="component" value="Chromosome 2R"/>
</dbReference>
<accession>A0A182FZ32</accession>
<proteinExistence type="predicted"/>